<name>U1YFA8_ANEAE</name>
<reference evidence="2 3" key="1">
    <citation type="submission" date="2013-08" db="EMBL/GenBank/DDBJ databases">
        <authorList>
            <person name="Weinstock G."/>
            <person name="Sodergren E."/>
            <person name="Wylie T."/>
            <person name="Fulton L."/>
            <person name="Fulton R."/>
            <person name="Fronick C."/>
            <person name="O'Laughlin M."/>
            <person name="Godfrey J."/>
            <person name="Miner T."/>
            <person name="Herter B."/>
            <person name="Appelbaum E."/>
            <person name="Cordes M."/>
            <person name="Lek S."/>
            <person name="Wollam A."/>
            <person name="Pepin K.H."/>
            <person name="Palsikar V.B."/>
            <person name="Mitreva M."/>
            <person name="Wilson R.K."/>
        </authorList>
    </citation>
    <scope>NUCLEOTIDE SEQUENCE [LARGE SCALE GENOMIC DNA]</scope>
    <source>
        <strain evidence="2 3">ATCC 12856</strain>
    </source>
</reference>
<organism evidence="2 3">
    <name type="scientific">Aneurinibacillus aneurinilyticus ATCC 12856</name>
    <dbReference type="NCBI Taxonomy" id="649747"/>
    <lineage>
        <taxon>Bacteria</taxon>
        <taxon>Bacillati</taxon>
        <taxon>Bacillota</taxon>
        <taxon>Bacilli</taxon>
        <taxon>Bacillales</taxon>
        <taxon>Paenibacillaceae</taxon>
        <taxon>Aneurinibacillus group</taxon>
        <taxon>Aneurinibacillus</taxon>
    </lineage>
</organism>
<accession>U1YFA8</accession>
<comment type="caution">
    <text evidence="2">The sequence shown here is derived from an EMBL/GenBank/DDBJ whole genome shotgun (WGS) entry which is preliminary data.</text>
</comment>
<evidence type="ECO:0000313" key="2">
    <source>
        <dbReference type="EMBL" id="ERI10757.1"/>
    </source>
</evidence>
<dbReference type="EMBL" id="AWSJ01000071">
    <property type="protein sequence ID" value="ERI10757.1"/>
    <property type="molecule type" value="Genomic_DNA"/>
</dbReference>
<keyword evidence="1" id="KW-0812">Transmembrane</keyword>
<keyword evidence="1" id="KW-0472">Membrane</keyword>
<gene>
    <name evidence="2" type="ORF">HMPREF0083_01175</name>
</gene>
<keyword evidence="1" id="KW-1133">Transmembrane helix</keyword>
<keyword evidence="3" id="KW-1185">Reference proteome</keyword>
<feature type="transmembrane region" description="Helical" evidence="1">
    <location>
        <begin position="44"/>
        <end position="62"/>
    </location>
</feature>
<sequence length="63" mass="7320">NIQQKRGVQQSVFTDFLDSPLFSRILRKGNHKQMGKLGSRRNKAMRHIIIYGGVIPFHLLMLK</sequence>
<evidence type="ECO:0000256" key="1">
    <source>
        <dbReference type="SAM" id="Phobius"/>
    </source>
</evidence>
<protein>
    <submittedName>
        <fullName evidence="2">Uncharacterized protein</fullName>
    </submittedName>
</protein>
<dbReference type="Proteomes" id="UP000016511">
    <property type="component" value="Unassembled WGS sequence"/>
</dbReference>
<dbReference type="HOGENOM" id="CLU_2890844_0_0_9"/>
<dbReference type="AlphaFoldDB" id="U1YFA8"/>
<evidence type="ECO:0000313" key="3">
    <source>
        <dbReference type="Proteomes" id="UP000016511"/>
    </source>
</evidence>
<feature type="non-terminal residue" evidence="2">
    <location>
        <position position="1"/>
    </location>
</feature>
<proteinExistence type="predicted"/>